<comment type="subcellular location">
    <subcellularLocation>
        <location evidence="1">Membrane</location>
        <topology evidence="1">Multi-pass membrane protein</topology>
    </subcellularLocation>
</comment>
<dbReference type="PROSITE" id="PS01001">
    <property type="entry name" value="SDH_CYT_2"/>
    <property type="match status" value="1"/>
</dbReference>
<dbReference type="AlphaFoldDB" id="A0AAN7TDP0"/>
<proteinExistence type="predicted"/>
<dbReference type="InterPro" id="IPR014314">
    <property type="entry name" value="Succ_DH_cytb556"/>
</dbReference>
<name>A0AAN7TDP0_9PEZI</name>
<dbReference type="PANTHER" id="PTHR10978:SF5">
    <property type="entry name" value="SUCCINATE DEHYDROGENASE CYTOCHROME B560 SUBUNIT, MITOCHONDRIAL"/>
    <property type="match status" value="1"/>
</dbReference>
<dbReference type="CDD" id="cd03499">
    <property type="entry name" value="SQR_TypeC_SdhC"/>
    <property type="match status" value="1"/>
</dbReference>
<evidence type="ECO:0000313" key="9">
    <source>
        <dbReference type="EMBL" id="KAK5111314.1"/>
    </source>
</evidence>
<evidence type="ECO:0008006" key="11">
    <source>
        <dbReference type="Google" id="ProtNLM"/>
    </source>
</evidence>
<dbReference type="GO" id="GO:0005739">
    <property type="term" value="C:mitochondrion"/>
    <property type="evidence" value="ECO:0007669"/>
    <property type="project" value="GOC"/>
</dbReference>
<reference evidence="9" key="1">
    <citation type="submission" date="2023-08" db="EMBL/GenBank/DDBJ databases">
        <title>Black Yeasts Isolated from many extreme environments.</title>
        <authorList>
            <person name="Coleine C."/>
            <person name="Stajich J.E."/>
            <person name="Selbmann L."/>
        </authorList>
    </citation>
    <scope>NUCLEOTIDE SEQUENCE</scope>
    <source>
        <strain evidence="9">CCFEE 5401</strain>
    </source>
</reference>
<keyword evidence="5 8" id="KW-1133">Transmembrane helix</keyword>
<dbReference type="GO" id="GO:0016020">
    <property type="term" value="C:membrane"/>
    <property type="evidence" value="ECO:0007669"/>
    <property type="project" value="UniProtKB-SubCell"/>
</dbReference>
<evidence type="ECO:0000256" key="1">
    <source>
        <dbReference type="ARBA" id="ARBA00004141"/>
    </source>
</evidence>
<dbReference type="NCBIfam" id="TIGR02970">
    <property type="entry name" value="succ_dehyd_cytB"/>
    <property type="match status" value="1"/>
</dbReference>
<keyword evidence="3 8" id="KW-0812">Transmembrane</keyword>
<dbReference type="Proteomes" id="UP001310890">
    <property type="component" value="Unassembled WGS sequence"/>
</dbReference>
<sequence>MLSQRIAQQTLRRLALQNPAARFVAPAALASRNALVNQRRLAATTSSMQENQPNTEILAKQRLARPVSPHLSIYRPQITWYGSIINRITGSLMSGTFYLFGAAYLAAPVFGWHLETATIAAAFASWPVILQFLTKVVFGWQFTYHTFNGVRHLMWDTASGITNKAVNQTGWFVMGLSTVSAVALALL</sequence>
<dbReference type="InterPro" id="IPR018495">
    <property type="entry name" value="Succ_DH_cyt_bsu_CS"/>
</dbReference>
<keyword evidence="6" id="KW-0408">Iron</keyword>
<dbReference type="GO" id="GO:0006099">
    <property type="term" value="P:tricarboxylic acid cycle"/>
    <property type="evidence" value="ECO:0007669"/>
    <property type="project" value="InterPro"/>
</dbReference>
<evidence type="ECO:0000256" key="5">
    <source>
        <dbReference type="ARBA" id="ARBA00022989"/>
    </source>
</evidence>
<evidence type="ECO:0000256" key="6">
    <source>
        <dbReference type="ARBA" id="ARBA00023004"/>
    </source>
</evidence>
<evidence type="ECO:0000256" key="7">
    <source>
        <dbReference type="ARBA" id="ARBA00023136"/>
    </source>
</evidence>
<dbReference type="GO" id="GO:0006121">
    <property type="term" value="P:mitochondrial electron transport, succinate to ubiquinone"/>
    <property type="evidence" value="ECO:0007669"/>
    <property type="project" value="TreeGrafter"/>
</dbReference>
<keyword evidence="2" id="KW-0349">Heme</keyword>
<evidence type="ECO:0000256" key="4">
    <source>
        <dbReference type="ARBA" id="ARBA00022723"/>
    </source>
</evidence>
<comment type="caution">
    <text evidence="9">The sequence shown here is derived from an EMBL/GenBank/DDBJ whole genome shotgun (WGS) entry which is preliminary data.</text>
</comment>
<organism evidence="9 10">
    <name type="scientific">Meristemomyces frigidus</name>
    <dbReference type="NCBI Taxonomy" id="1508187"/>
    <lineage>
        <taxon>Eukaryota</taxon>
        <taxon>Fungi</taxon>
        <taxon>Dikarya</taxon>
        <taxon>Ascomycota</taxon>
        <taxon>Pezizomycotina</taxon>
        <taxon>Dothideomycetes</taxon>
        <taxon>Dothideomycetidae</taxon>
        <taxon>Mycosphaerellales</taxon>
        <taxon>Teratosphaeriaceae</taxon>
        <taxon>Meristemomyces</taxon>
    </lineage>
</organism>
<dbReference type="Gene3D" id="1.20.1300.10">
    <property type="entry name" value="Fumarate reductase/succinate dehydrogenase, transmembrane subunit"/>
    <property type="match status" value="1"/>
</dbReference>
<protein>
    <recommendedName>
        <fullName evidence="11">Succinate dehydrogenase subunit C</fullName>
    </recommendedName>
</protein>
<gene>
    <name evidence="9" type="ORF">LTR62_005154</name>
</gene>
<evidence type="ECO:0000313" key="10">
    <source>
        <dbReference type="Proteomes" id="UP001310890"/>
    </source>
</evidence>
<evidence type="ECO:0000256" key="8">
    <source>
        <dbReference type="SAM" id="Phobius"/>
    </source>
</evidence>
<evidence type="ECO:0000256" key="2">
    <source>
        <dbReference type="ARBA" id="ARBA00022617"/>
    </source>
</evidence>
<dbReference type="EMBL" id="JAVRRL010000040">
    <property type="protein sequence ID" value="KAK5111314.1"/>
    <property type="molecule type" value="Genomic_DNA"/>
</dbReference>
<dbReference type="GO" id="GO:0046872">
    <property type="term" value="F:metal ion binding"/>
    <property type="evidence" value="ECO:0007669"/>
    <property type="project" value="UniProtKB-KW"/>
</dbReference>
<accession>A0AAN7TDP0</accession>
<keyword evidence="7 8" id="KW-0472">Membrane</keyword>
<dbReference type="InterPro" id="IPR034804">
    <property type="entry name" value="SQR/QFR_C/D"/>
</dbReference>
<dbReference type="InterPro" id="IPR000701">
    <property type="entry name" value="SuccDH_FuR_B_TM-su"/>
</dbReference>
<keyword evidence="4" id="KW-0479">Metal-binding</keyword>
<feature type="transmembrane region" description="Helical" evidence="8">
    <location>
        <begin position="120"/>
        <end position="144"/>
    </location>
</feature>
<evidence type="ECO:0000256" key="3">
    <source>
        <dbReference type="ARBA" id="ARBA00022692"/>
    </source>
</evidence>
<dbReference type="GO" id="GO:0009055">
    <property type="term" value="F:electron transfer activity"/>
    <property type="evidence" value="ECO:0007669"/>
    <property type="project" value="InterPro"/>
</dbReference>
<dbReference type="Pfam" id="PF01127">
    <property type="entry name" value="Sdh_cyt"/>
    <property type="match status" value="1"/>
</dbReference>
<dbReference type="PANTHER" id="PTHR10978">
    <property type="entry name" value="SUCCINATE DEHYDROGENASE CYTOCHROME B560 SUBUNIT"/>
    <property type="match status" value="1"/>
</dbReference>
<dbReference type="SUPFAM" id="SSF81343">
    <property type="entry name" value="Fumarate reductase respiratory complex transmembrane subunits"/>
    <property type="match status" value="1"/>
</dbReference>